<keyword evidence="7" id="KW-1185">Reference proteome</keyword>
<dbReference type="Proteomes" id="UP001501257">
    <property type="component" value="Unassembled WGS sequence"/>
</dbReference>
<evidence type="ECO:0000256" key="1">
    <source>
        <dbReference type="ARBA" id="ARBA00004141"/>
    </source>
</evidence>
<evidence type="ECO:0000313" key="7">
    <source>
        <dbReference type="Proteomes" id="UP001501257"/>
    </source>
</evidence>
<feature type="transmembrane region" description="Helical" evidence="5">
    <location>
        <begin position="62"/>
        <end position="85"/>
    </location>
</feature>
<dbReference type="InterPro" id="IPR043504">
    <property type="entry name" value="Peptidase_S1_PA_chymotrypsin"/>
</dbReference>
<gene>
    <name evidence="6" type="ORF">GCM10025778_26060</name>
</gene>
<comment type="subcellular location">
    <subcellularLocation>
        <location evidence="1">Membrane</location>
        <topology evidence="1">Multi-pass membrane protein</topology>
    </subcellularLocation>
</comment>
<evidence type="ECO:0000256" key="3">
    <source>
        <dbReference type="ARBA" id="ARBA00022989"/>
    </source>
</evidence>
<sequence>MFGLTWLDLLLAISLVSFLVSGLRKGFFVTLGAIIGFLAGGIAAFYAIPLVSTWVTNPGWRIFWIVASGLLFILIGQGIGMAIGARIRLWLNFPVLKSFDRLIGGIANTVMAALVISAIALSAATMGVPWVSQQIADSRVLSTIASWTPKPITNLVTAARSQVMGQTIPELFEPFAPKVAVDVPEPESLGAGVDAAAASVVKIIGTAYACGVNQAGSGFVLAPDRVMTNAHVVAGISEPSVTTQDGNVLSGSVVYFDSVADIAVLDVPDLGLEPLQQGKDLERGDSAAFLGFPGGGSFRSMGSVVESLSTVAIQNIYGAEPTPLRIYQLAGKVEQGNSGGPMLDARGKVVGMVFAKAKGGAEVGYALALEEIDKALAKSETARRPVPTGACSPH</sequence>
<dbReference type="PANTHER" id="PTHR43019:SF23">
    <property type="entry name" value="PROTEASE DO-LIKE 5, CHLOROPLASTIC"/>
    <property type="match status" value="1"/>
</dbReference>
<dbReference type="GO" id="GO:0006508">
    <property type="term" value="P:proteolysis"/>
    <property type="evidence" value="ECO:0007669"/>
    <property type="project" value="UniProtKB-KW"/>
</dbReference>
<dbReference type="PRINTS" id="PR00834">
    <property type="entry name" value="PROTEASES2C"/>
</dbReference>
<dbReference type="EMBL" id="BAABLK010000034">
    <property type="protein sequence ID" value="GAA5228073.1"/>
    <property type="molecule type" value="Genomic_DNA"/>
</dbReference>
<keyword evidence="3 5" id="KW-1133">Transmembrane helix</keyword>
<dbReference type="InterPro" id="IPR047680">
    <property type="entry name" value="MarP-like"/>
</dbReference>
<evidence type="ECO:0000256" key="5">
    <source>
        <dbReference type="SAM" id="Phobius"/>
    </source>
</evidence>
<dbReference type="Gene3D" id="2.40.10.10">
    <property type="entry name" value="Trypsin-like serine proteases"/>
    <property type="match status" value="2"/>
</dbReference>
<keyword evidence="6" id="KW-0378">Hydrolase</keyword>
<dbReference type="Pfam" id="PF02674">
    <property type="entry name" value="Colicin_V"/>
    <property type="match status" value="1"/>
</dbReference>
<evidence type="ECO:0000313" key="6">
    <source>
        <dbReference type="EMBL" id="GAA5228073.1"/>
    </source>
</evidence>
<dbReference type="RefSeq" id="WP_210099929.1">
    <property type="nucleotide sequence ID" value="NZ_BAABLK010000034.1"/>
</dbReference>
<accession>A0ABP9TQP5</accession>
<feature type="transmembrane region" description="Helical" evidence="5">
    <location>
        <begin position="106"/>
        <end position="131"/>
    </location>
</feature>
<dbReference type="NCBIfam" id="NF033740">
    <property type="entry name" value="MarP_fam_protase"/>
    <property type="match status" value="1"/>
</dbReference>
<feature type="transmembrane region" description="Helical" evidence="5">
    <location>
        <begin position="28"/>
        <end position="50"/>
    </location>
</feature>
<reference evidence="7" key="1">
    <citation type="journal article" date="2019" name="Int. J. Syst. Evol. Microbiol.">
        <title>The Global Catalogue of Microorganisms (GCM) 10K type strain sequencing project: providing services to taxonomists for standard genome sequencing and annotation.</title>
        <authorList>
            <consortium name="The Broad Institute Genomics Platform"/>
            <consortium name="The Broad Institute Genome Sequencing Center for Infectious Disease"/>
            <person name="Wu L."/>
            <person name="Ma J."/>
        </authorList>
    </citation>
    <scope>NUCLEOTIDE SEQUENCE [LARGE SCALE GENOMIC DNA]</scope>
    <source>
        <strain evidence="7">JCM 18952</strain>
    </source>
</reference>
<evidence type="ECO:0000256" key="4">
    <source>
        <dbReference type="ARBA" id="ARBA00023136"/>
    </source>
</evidence>
<evidence type="ECO:0000256" key="2">
    <source>
        <dbReference type="ARBA" id="ARBA00022692"/>
    </source>
</evidence>
<dbReference type="PANTHER" id="PTHR43019">
    <property type="entry name" value="SERINE ENDOPROTEASE DEGS"/>
    <property type="match status" value="1"/>
</dbReference>
<dbReference type="SUPFAM" id="SSF50494">
    <property type="entry name" value="Trypsin-like serine proteases"/>
    <property type="match status" value="1"/>
</dbReference>
<comment type="caution">
    <text evidence="6">The sequence shown here is derived from an EMBL/GenBank/DDBJ whole genome shotgun (WGS) entry which is preliminary data.</text>
</comment>
<keyword evidence="4 5" id="KW-0472">Membrane</keyword>
<protein>
    <submittedName>
        <fullName evidence="6">MarP family serine protease</fullName>
    </submittedName>
</protein>
<organism evidence="6 7">
    <name type="scientific">Paeniglutamicibacter antarcticus</name>
    <dbReference type="NCBI Taxonomy" id="494023"/>
    <lineage>
        <taxon>Bacteria</taxon>
        <taxon>Bacillati</taxon>
        <taxon>Actinomycetota</taxon>
        <taxon>Actinomycetes</taxon>
        <taxon>Micrococcales</taxon>
        <taxon>Micrococcaceae</taxon>
        <taxon>Paeniglutamicibacter</taxon>
    </lineage>
</organism>
<proteinExistence type="predicted"/>
<dbReference type="InterPro" id="IPR009003">
    <property type="entry name" value="Peptidase_S1_PA"/>
</dbReference>
<dbReference type="GO" id="GO:0008233">
    <property type="term" value="F:peptidase activity"/>
    <property type="evidence" value="ECO:0007669"/>
    <property type="project" value="UniProtKB-KW"/>
</dbReference>
<dbReference type="InterPro" id="IPR003825">
    <property type="entry name" value="Colicin-V_CvpA"/>
</dbReference>
<dbReference type="Pfam" id="PF13365">
    <property type="entry name" value="Trypsin_2"/>
    <property type="match status" value="1"/>
</dbReference>
<dbReference type="InterPro" id="IPR001940">
    <property type="entry name" value="Peptidase_S1C"/>
</dbReference>
<name>A0ABP9TQP5_9MICC</name>
<keyword evidence="2 5" id="KW-0812">Transmembrane</keyword>
<feature type="transmembrane region" description="Helical" evidence="5">
    <location>
        <begin position="6"/>
        <end position="23"/>
    </location>
</feature>
<keyword evidence="6" id="KW-0645">Protease</keyword>